<reference evidence="5" key="1">
    <citation type="submission" date="2017-08" db="EMBL/GenBank/DDBJ databases">
        <authorList>
            <person name="Huang Z."/>
        </authorList>
    </citation>
    <scope>NUCLEOTIDE SEQUENCE [LARGE SCALE GENOMIC DNA]</scope>
    <source>
        <strain evidence="5">SA5d-4</strain>
    </source>
</reference>
<evidence type="ECO:0000256" key="2">
    <source>
        <dbReference type="ARBA" id="ARBA00023239"/>
    </source>
</evidence>
<proteinExistence type="inferred from homology"/>
<organism evidence="4 5">
    <name type="scientific">Lottiidibacillus patelloidae</name>
    <dbReference type="NCBI Taxonomy" id="2670334"/>
    <lineage>
        <taxon>Bacteria</taxon>
        <taxon>Bacillati</taxon>
        <taxon>Bacillota</taxon>
        <taxon>Bacilli</taxon>
        <taxon>Bacillales</taxon>
        <taxon>Bacillaceae</taxon>
        <taxon>Lottiidibacillus</taxon>
    </lineage>
</organism>
<evidence type="ECO:0000256" key="1">
    <source>
        <dbReference type="ARBA" id="ARBA00005254"/>
    </source>
</evidence>
<keyword evidence="5" id="KW-1185">Reference proteome</keyword>
<evidence type="ECO:0000313" key="4">
    <source>
        <dbReference type="EMBL" id="OZM58176.1"/>
    </source>
</evidence>
<dbReference type="PANTHER" id="PTHR11941">
    <property type="entry name" value="ENOYL-COA HYDRATASE-RELATED"/>
    <property type="match status" value="1"/>
</dbReference>
<dbReference type="FunFam" id="1.10.12.10:FF:000001">
    <property type="entry name" value="Probable enoyl-CoA hydratase, mitochondrial"/>
    <property type="match status" value="1"/>
</dbReference>
<comment type="caution">
    <text evidence="4">The sequence shown here is derived from an EMBL/GenBank/DDBJ whole genome shotgun (WGS) entry which is preliminary data.</text>
</comment>
<dbReference type="EC" id="4.2.1.17" evidence="4"/>
<evidence type="ECO:0000256" key="3">
    <source>
        <dbReference type="RuleBase" id="RU003707"/>
    </source>
</evidence>
<dbReference type="GO" id="GO:0004300">
    <property type="term" value="F:enoyl-CoA hydratase activity"/>
    <property type="evidence" value="ECO:0007669"/>
    <property type="project" value="UniProtKB-EC"/>
</dbReference>
<dbReference type="RefSeq" id="WP_094920637.1">
    <property type="nucleotide sequence ID" value="NZ_NPIA01000001.1"/>
</dbReference>
<dbReference type="AlphaFoldDB" id="A0A263BYD8"/>
<dbReference type="GO" id="GO:0006635">
    <property type="term" value="P:fatty acid beta-oxidation"/>
    <property type="evidence" value="ECO:0007669"/>
    <property type="project" value="TreeGrafter"/>
</dbReference>
<comment type="similarity">
    <text evidence="1 3">Belongs to the enoyl-CoA hydratase/isomerase family.</text>
</comment>
<dbReference type="InterPro" id="IPR001753">
    <property type="entry name" value="Enoyl-CoA_hydra/iso"/>
</dbReference>
<name>A0A263BYD8_9BACI</name>
<keyword evidence="2 4" id="KW-0456">Lyase</keyword>
<gene>
    <name evidence="4" type="ORF">CIB95_00945</name>
</gene>
<dbReference type="Gene3D" id="3.90.226.10">
    <property type="entry name" value="2-enoyl-CoA Hydratase, Chain A, domain 1"/>
    <property type="match status" value="1"/>
</dbReference>
<dbReference type="Proteomes" id="UP000217083">
    <property type="component" value="Unassembled WGS sequence"/>
</dbReference>
<accession>A0A263BYD8</accession>
<dbReference type="FunFam" id="3.90.226.10:FF:000009">
    <property type="entry name" value="Carnitinyl-CoA dehydratase"/>
    <property type="match status" value="1"/>
</dbReference>
<evidence type="ECO:0000313" key="5">
    <source>
        <dbReference type="Proteomes" id="UP000217083"/>
    </source>
</evidence>
<dbReference type="InterPro" id="IPR029045">
    <property type="entry name" value="ClpP/crotonase-like_dom_sf"/>
</dbReference>
<dbReference type="Pfam" id="PF00378">
    <property type="entry name" value="ECH_1"/>
    <property type="match status" value="1"/>
</dbReference>
<dbReference type="CDD" id="cd06558">
    <property type="entry name" value="crotonase-like"/>
    <property type="match status" value="1"/>
</dbReference>
<dbReference type="EMBL" id="NPIA01000001">
    <property type="protein sequence ID" value="OZM58176.1"/>
    <property type="molecule type" value="Genomic_DNA"/>
</dbReference>
<dbReference type="PROSITE" id="PS00166">
    <property type="entry name" value="ENOYL_COA_HYDRATASE"/>
    <property type="match status" value="1"/>
</dbReference>
<protein>
    <submittedName>
        <fullName evidence="4">Enoyl-CoA hydratase</fullName>
        <ecNumber evidence="4">4.2.1.17</ecNumber>
    </submittedName>
</protein>
<dbReference type="SUPFAM" id="SSF52096">
    <property type="entry name" value="ClpP/crotonase"/>
    <property type="match status" value="1"/>
</dbReference>
<dbReference type="Gene3D" id="1.10.12.10">
    <property type="entry name" value="Lyase 2-enoyl-coa Hydratase, Chain A, domain 2"/>
    <property type="match status" value="1"/>
</dbReference>
<dbReference type="InterPro" id="IPR018376">
    <property type="entry name" value="Enoyl-CoA_hyd/isom_CS"/>
</dbReference>
<dbReference type="InterPro" id="IPR014748">
    <property type="entry name" value="Enoyl-CoA_hydra_C"/>
</dbReference>
<dbReference type="PANTHER" id="PTHR11941:SF54">
    <property type="entry name" value="ENOYL-COA HYDRATASE, MITOCHONDRIAL"/>
    <property type="match status" value="1"/>
</dbReference>
<sequence length="260" mass="29054">MSNFDFEHITTSIADGIATIELNRPTVLNAINRKMVREIVTALEAFDIDDSVRVNVIKGTGRAFAAGADIDEMANDTAISMELMNQFVDWDRIAVIKKPIIGEVHGFALGGGFELALCCDMIFAAEGTKFGFPEISIGAMPGAGGTQRLTKLMGRTKAIEWLWLGEPMDAKEALHYGVINRIVAPEVLHEETIKFAKRLVKQPPLSLRLIKESVNKAVDYSLYEGMQFERKNFYMLFASQDQKEGMKAFIEKRKPKFEGR</sequence>
<reference evidence="4 5" key="2">
    <citation type="submission" date="2017-09" db="EMBL/GenBank/DDBJ databases">
        <title>Bacillus patelloidae sp. nov., isolated from the intestinal tract of a marine limpet.</title>
        <authorList>
            <person name="Liu R."/>
            <person name="Dong C."/>
            <person name="Shao Z."/>
        </authorList>
    </citation>
    <scope>NUCLEOTIDE SEQUENCE [LARGE SCALE GENOMIC DNA]</scope>
    <source>
        <strain evidence="4 5">SA5d-4</strain>
    </source>
</reference>